<keyword evidence="3" id="KW-0808">Transferase</keyword>
<dbReference type="eggNOG" id="KOG0799">
    <property type="taxonomic scope" value="Eukaryota"/>
</dbReference>
<reference evidence="7" key="1">
    <citation type="submission" date="2016-11" db="UniProtKB">
        <authorList>
            <consortium name="WormBaseParasite"/>
        </authorList>
    </citation>
    <scope>IDENTIFICATION</scope>
</reference>
<comment type="subcellular location">
    <subcellularLocation>
        <location evidence="1">Membrane</location>
        <topology evidence="1">Single-pass type II membrane protein</topology>
    </subcellularLocation>
</comment>
<evidence type="ECO:0000256" key="5">
    <source>
        <dbReference type="ARBA" id="ARBA00023180"/>
    </source>
</evidence>
<evidence type="ECO:0000313" key="6">
    <source>
        <dbReference type="Proteomes" id="UP000095282"/>
    </source>
</evidence>
<accession>A0A1I7U6W4</accession>
<dbReference type="InterPro" id="IPR003406">
    <property type="entry name" value="Glyco_trans_14"/>
</dbReference>
<keyword evidence="4" id="KW-0472">Membrane</keyword>
<evidence type="ECO:0000256" key="4">
    <source>
        <dbReference type="ARBA" id="ARBA00023136"/>
    </source>
</evidence>
<organism evidence="6 7">
    <name type="scientific">Caenorhabditis tropicalis</name>
    <dbReference type="NCBI Taxonomy" id="1561998"/>
    <lineage>
        <taxon>Eukaryota</taxon>
        <taxon>Metazoa</taxon>
        <taxon>Ecdysozoa</taxon>
        <taxon>Nematoda</taxon>
        <taxon>Chromadorea</taxon>
        <taxon>Rhabditida</taxon>
        <taxon>Rhabditina</taxon>
        <taxon>Rhabditomorpha</taxon>
        <taxon>Rhabditoidea</taxon>
        <taxon>Rhabditidae</taxon>
        <taxon>Peloderinae</taxon>
        <taxon>Caenorhabditis</taxon>
    </lineage>
</organism>
<dbReference type="PANTHER" id="PTHR46671">
    <property type="entry name" value="PROTEIN CBG11221"/>
    <property type="match status" value="1"/>
</dbReference>
<dbReference type="Pfam" id="PF02485">
    <property type="entry name" value="Branch"/>
    <property type="match status" value="1"/>
</dbReference>
<proteinExistence type="predicted"/>
<dbReference type="GO" id="GO:0016757">
    <property type="term" value="F:glycosyltransferase activity"/>
    <property type="evidence" value="ECO:0007669"/>
    <property type="project" value="UniProtKB-KW"/>
</dbReference>
<protein>
    <submittedName>
        <fullName evidence="7">Nucleotide-diphospho-sugar transferase domain-containing protein</fullName>
    </submittedName>
</protein>
<dbReference type="AlphaFoldDB" id="A0A1I7U6W4"/>
<dbReference type="STRING" id="1561998.A0A1I7U6W4"/>
<sequence length="475" mass="55235">MDRRKPIILLLSIFFTAFYLLNCESFLVLFRPDFDIKMSPEHRAYVYEKMIEAFRKRDKSCEDQGLYCRRPETQHIDCGRVLIGDKEYQETLVGVNRIPLIPDPFLNMSCAAISYRIHRKYLHYEPLKLRGTAFARIVYKDYEFIEKQVQVSYHPQNAFCFVVDQKAPAEFHEKMKRLGECVENVQVLPATESYSSDGHNVNLGHLRCMESLVQRPNWSYLLLLQNHDVISKSVYELDRIFDLMGGANDVAMSMESKGRRKMNLKWDPRSLRLFKNESGYPEEILNSEMTISSGYVQGSLSRAAVEWITSELDLTIFLDQWSQTKYGCDEQLLSSLQVNQAFGMPGHFTDECIKQKMPVPMVTRMTLWAFGNPDSCATRTVRNELCIFGIEDFRALAGMPNLMFNKMIPSFDYSIVECAAELLYNRTFLGQVDTVLNEEYYDNLPAVQYHKYHQEPGFLLNCTTDYGLWVYSDFL</sequence>
<keyword evidence="6" id="KW-1185">Reference proteome</keyword>
<dbReference type="Proteomes" id="UP000095282">
    <property type="component" value="Unplaced"/>
</dbReference>
<dbReference type="GO" id="GO:0016020">
    <property type="term" value="C:membrane"/>
    <property type="evidence" value="ECO:0007669"/>
    <property type="project" value="UniProtKB-SubCell"/>
</dbReference>
<evidence type="ECO:0000256" key="1">
    <source>
        <dbReference type="ARBA" id="ARBA00004606"/>
    </source>
</evidence>
<dbReference type="PANTHER" id="PTHR46671:SF1">
    <property type="entry name" value="CORE-2_I-BRANCHING ENZYME-RELATED"/>
    <property type="match status" value="1"/>
</dbReference>
<dbReference type="WBParaSite" id="Csp11.Scaffold629.g15464.t1">
    <property type="protein sequence ID" value="Csp11.Scaffold629.g15464.t1"/>
    <property type="gene ID" value="Csp11.Scaffold629.g15464"/>
</dbReference>
<evidence type="ECO:0000256" key="2">
    <source>
        <dbReference type="ARBA" id="ARBA00022676"/>
    </source>
</evidence>
<evidence type="ECO:0000313" key="7">
    <source>
        <dbReference type="WBParaSite" id="Csp11.Scaffold629.g15464.t1"/>
    </source>
</evidence>
<evidence type="ECO:0000256" key="3">
    <source>
        <dbReference type="ARBA" id="ARBA00022679"/>
    </source>
</evidence>
<keyword evidence="2" id="KW-0328">Glycosyltransferase</keyword>
<keyword evidence="5" id="KW-0325">Glycoprotein</keyword>
<name>A0A1I7U6W4_9PELO</name>